<evidence type="ECO:0000313" key="4">
    <source>
        <dbReference type="EMBL" id="MDA3616661.1"/>
    </source>
</evidence>
<proteinExistence type="inferred from homology"/>
<dbReference type="InterPro" id="IPR002220">
    <property type="entry name" value="DapA-like"/>
</dbReference>
<keyword evidence="2 3" id="KW-0456">Lyase</keyword>
<dbReference type="CDD" id="cd00408">
    <property type="entry name" value="DHDPS-like"/>
    <property type="match status" value="1"/>
</dbReference>
<sequence>MSESKGFVPVMLTPFHKDGSIDFNGLTSLTEFYIKAGAKGLFANCQSSEMFDLSKEERLQIIAHVLKVTAGRMPVVAAGNFGNTIAEQAVFVKEVYGLGVQAVILLTNQLAAEKEDDRIFEKRIFELLSLTENIPVGFYECPVPYKRLISPELLGKIVKTGRAIYHKDTCLDIDQIKEKLANTALNKSFGLYDAYMVHAVDSLKAGSAGLSCIQGNYFPELIVWICDHYNNPALAHSVNAVQQFLITEMAVMHDYYPKSAKYFLSLRGMEIAAYTRKSGNEVVDAQVKGLMEALYKRYCLLVSENKLVLNDIQLVSS</sequence>
<dbReference type="PANTHER" id="PTHR12128">
    <property type="entry name" value="DIHYDRODIPICOLINATE SYNTHASE"/>
    <property type="match status" value="1"/>
</dbReference>
<organism evidence="4 5">
    <name type="scientific">Polluticaenibacter yanchengensis</name>
    <dbReference type="NCBI Taxonomy" id="3014562"/>
    <lineage>
        <taxon>Bacteria</taxon>
        <taxon>Pseudomonadati</taxon>
        <taxon>Bacteroidota</taxon>
        <taxon>Chitinophagia</taxon>
        <taxon>Chitinophagales</taxon>
        <taxon>Chitinophagaceae</taxon>
        <taxon>Polluticaenibacter</taxon>
    </lineage>
</organism>
<dbReference type="Pfam" id="PF00701">
    <property type="entry name" value="DHDPS"/>
    <property type="match status" value="1"/>
</dbReference>
<dbReference type="Gene3D" id="3.20.20.70">
    <property type="entry name" value="Aldolase class I"/>
    <property type="match status" value="1"/>
</dbReference>
<comment type="caution">
    <text evidence="4">The sequence shown here is derived from an EMBL/GenBank/DDBJ whole genome shotgun (WGS) entry which is preliminary data.</text>
</comment>
<dbReference type="SMART" id="SM01130">
    <property type="entry name" value="DHDPS"/>
    <property type="match status" value="1"/>
</dbReference>
<dbReference type="PIRSF" id="PIRSF001365">
    <property type="entry name" value="DHDPS"/>
    <property type="match status" value="1"/>
</dbReference>
<protein>
    <submittedName>
        <fullName evidence="4">Dihydrodipicolinate synthase family protein</fullName>
    </submittedName>
</protein>
<evidence type="ECO:0000256" key="2">
    <source>
        <dbReference type="ARBA" id="ARBA00023239"/>
    </source>
</evidence>
<accession>A0ABT4UPA6</accession>
<keyword evidence="5" id="KW-1185">Reference proteome</keyword>
<evidence type="ECO:0000256" key="1">
    <source>
        <dbReference type="ARBA" id="ARBA00007592"/>
    </source>
</evidence>
<dbReference type="PANTHER" id="PTHR12128:SF66">
    <property type="entry name" value="4-HYDROXY-2-OXOGLUTARATE ALDOLASE, MITOCHONDRIAL"/>
    <property type="match status" value="1"/>
</dbReference>
<name>A0ABT4UPA6_9BACT</name>
<evidence type="ECO:0000256" key="3">
    <source>
        <dbReference type="PIRNR" id="PIRNR001365"/>
    </source>
</evidence>
<dbReference type="InterPro" id="IPR013785">
    <property type="entry name" value="Aldolase_TIM"/>
</dbReference>
<gene>
    <name evidence="4" type="ORF">O3P16_17755</name>
</gene>
<comment type="similarity">
    <text evidence="1 3">Belongs to the DapA family.</text>
</comment>
<dbReference type="RefSeq" id="WP_407032991.1">
    <property type="nucleotide sequence ID" value="NZ_JAQGEF010000038.1"/>
</dbReference>
<dbReference type="SUPFAM" id="SSF51569">
    <property type="entry name" value="Aldolase"/>
    <property type="match status" value="1"/>
</dbReference>
<evidence type="ECO:0000313" key="5">
    <source>
        <dbReference type="Proteomes" id="UP001210231"/>
    </source>
</evidence>
<reference evidence="4 5" key="1">
    <citation type="submission" date="2022-12" db="EMBL/GenBank/DDBJ databases">
        <title>Chitinophagaceae gen. sp. nov., a new member of the family Chitinophagaceae, isolated from soil in a chemical factory.</title>
        <authorList>
            <person name="Ke Z."/>
        </authorList>
    </citation>
    <scope>NUCLEOTIDE SEQUENCE [LARGE SCALE GENOMIC DNA]</scope>
    <source>
        <strain evidence="4 5">LY-5</strain>
    </source>
</reference>
<dbReference type="Proteomes" id="UP001210231">
    <property type="component" value="Unassembled WGS sequence"/>
</dbReference>
<dbReference type="EMBL" id="JAQGEF010000038">
    <property type="protein sequence ID" value="MDA3616661.1"/>
    <property type="molecule type" value="Genomic_DNA"/>
</dbReference>